<feature type="region of interest" description="Disordered" evidence="1">
    <location>
        <begin position="635"/>
        <end position="675"/>
    </location>
</feature>
<evidence type="ECO:0000313" key="5">
    <source>
        <dbReference type="Proteomes" id="UP001147700"/>
    </source>
</evidence>
<evidence type="ECO:0000256" key="2">
    <source>
        <dbReference type="SAM" id="Phobius"/>
    </source>
</evidence>
<keyword evidence="2" id="KW-0812">Transmembrane</keyword>
<comment type="caution">
    <text evidence="4">The sequence shown here is derived from an EMBL/GenBank/DDBJ whole genome shotgun (WGS) entry which is preliminary data.</text>
</comment>
<evidence type="ECO:0000256" key="1">
    <source>
        <dbReference type="SAM" id="MobiDB-lite"/>
    </source>
</evidence>
<dbReference type="Pfam" id="PF07676">
    <property type="entry name" value="PD40"/>
    <property type="match status" value="1"/>
</dbReference>
<feature type="domain" description="PASTA" evidence="3">
    <location>
        <begin position="505"/>
        <end position="574"/>
    </location>
</feature>
<dbReference type="PANTHER" id="PTHR48125">
    <property type="entry name" value="LP07818P1"/>
    <property type="match status" value="1"/>
</dbReference>
<protein>
    <submittedName>
        <fullName evidence="4">PASTA domain-containing protein</fullName>
    </submittedName>
</protein>
<feature type="region of interest" description="Disordered" evidence="1">
    <location>
        <begin position="31"/>
        <end position="101"/>
    </location>
</feature>
<feature type="compositionally biased region" description="Pro residues" evidence="1">
    <location>
        <begin position="84"/>
        <end position="101"/>
    </location>
</feature>
<proteinExistence type="predicted"/>
<sequence length="1028" mass="108673">MRTCQSCGKENPADQDFCSCGEYLRWEPTGYAMPAITSDQVEPQPSPAPAPAPPPPPPPVVTPAAPVAPETGNGLGNGHHTPEVAPPPPTPPAPVPAVAPPGARPVAKTMVRNLPAVPVDAPVPAVPARGGGTPPPRVADRRDELPAEPATIVLREGEQGDYAKGGVLEHTVEPGERGRVLALIRNQSGIVDNYDLRVEGLPEGWWSIHPGTVYLVPFGAGGTYEQEVEVHLHPPRGPEAEARLWELKVVADSKASRIVAAAAPLHLHIGPYEDTATALRPQRRRGRRKATYDVTVLNKANAPVLVALDGEDPDGELQFGFNRPPQEIPAGGSITTQMQVKPPKQIWIGRGKDRQLSIETITGDEAAKRAAAQPLGAEVLDGVDTTPPKKKWYKRRPRANVPGMYPPRVYKPQLYPPDVQMGPGGLQIRMPQMRGPQFAGPQMKSMNAGSMMSGGLKMPTRGGNKITGPLAPSQGVFRQRPWIPWWSLLVLALLILLLFLLYRSLPQNVAVPDVKGAESAFVAEETLTKSELKLDPSQKTKVDDSKPAGSVIDQTPKAGEEVEKGTPVTVLIAVGSGKLEVPDLTGMTTEDANRTLREKGLTLGQSSPADADPKAQIESQIPAAKEVVQKGEPVDIFFPDPSANDGGGDGEGDGADGEGGGGGGGGGDDAKGAGAEITMPPIGKDDVETYAKKVADLGVVPNTVKRFNDAPVGRLIGVQPEPGTKVKKGQKAQLFVSAGQPQLVFTNGKNVLRVNGANGTRLDPVADDDAEETDPAWSAAGDHVAYSADGQIMLKEISKENSDPVALGPEGGNDSNLAWAPTADTNVLAFTRSSGSDVDLCLGKINSNGMDANCLAEPSFSPSRVVRWAPDGKTILAFAGKNDQSAAGIVRWRLKNGRDPFSSSPGDWTKGRFVSDIERPNKMTIDAAISPDGKQIAMISNHGSSRFTLFIGDAKNGFDIEKAKKTSVRACKVVWRSDGQELLVIQADATCLEDVGALVRVPVGALREGETVSPGGDDMVYQPLTLGG</sequence>
<dbReference type="CDD" id="cd06577">
    <property type="entry name" value="PASTA_pknB"/>
    <property type="match status" value="3"/>
</dbReference>
<evidence type="ECO:0000313" key="4">
    <source>
        <dbReference type="EMBL" id="MDA0142454.1"/>
    </source>
</evidence>
<dbReference type="Pfam" id="PF03793">
    <property type="entry name" value="PASTA"/>
    <property type="match status" value="2"/>
</dbReference>
<dbReference type="InterPro" id="IPR011659">
    <property type="entry name" value="WD40"/>
</dbReference>
<keyword evidence="2" id="KW-0472">Membrane</keyword>
<dbReference type="PROSITE" id="PS51178">
    <property type="entry name" value="PASTA"/>
    <property type="match status" value="2"/>
</dbReference>
<keyword evidence="5" id="KW-1185">Reference proteome</keyword>
<organism evidence="4 5">
    <name type="scientific">Solirubrobacter deserti</name>
    <dbReference type="NCBI Taxonomy" id="2282478"/>
    <lineage>
        <taxon>Bacteria</taxon>
        <taxon>Bacillati</taxon>
        <taxon>Actinomycetota</taxon>
        <taxon>Thermoleophilia</taxon>
        <taxon>Solirubrobacterales</taxon>
        <taxon>Solirubrobacteraceae</taxon>
        <taxon>Solirubrobacter</taxon>
    </lineage>
</organism>
<dbReference type="PANTHER" id="PTHR48125:SF12">
    <property type="entry name" value="AT HOOK TRANSCRIPTION FACTOR FAMILY-RELATED"/>
    <property type="match status" value="1"/>
</dbReference>
<dbReference type="InterPro" id="IPR011042">
    <property type="entry name" value="6-blade_b-propeller_TolB-like"/>
</dbReference>
<accession>A0ABT4RV45</accession>
<feature type="compositionally biased region" description="Pro residues" evidence="1">
    <location>
        <begin position="44"/>
        <end position="61"/>
    </location>
</feature>
<feature type="transmembrane region" description="Helical" evidence="2">
    <location>
        <begin position="482"/>
        <end position="502"/>
    </location>
</feature>
<dbReference type="EMBL" id="JAPCID010000091">
    <property type="protein sequence ID" value="MDA0142454.1"/>
    <property type="molecule type" value="Genomic_DNA"/>
</dbReference>
<dbReference type="Gene3D" id="2.120.10.30">
    <property type="entry name" value="TolB, C-terminal domain"/>
    <property type="match status" value="1"/>
</dbReference>
<feature type="domain" description="PASTA" evidence="3">
    <location>
        <begin position="575"/>
        <end position="640"/>
    </location>
</feature>
<dbReference type="SMART" id="SM00740">
    <property type="entry name" value="PASTA"/>
    <property type="match status" value="3"/>
</dbReference>
<feature type="compositionally biased region" description="Gly residues" evidence="1">
    <location>
        <begin position="657"/>
        <end position="667"/>
    </location>
</feature>
<dbReference type="RefSeq" id="WP_202956762.1">
    <property type="nucleotide sequence ID" value="NZ_JAPCID010000091.1"/>
</dbReference>
<dbReference type="SUPFAM" id="SSF82171">
    <property type="entry name" value="DPP6 N-terminal domain-like"/>
    <property type="match status" value="1"/>
</dbReference>
<dbReference type="InterPro" id="IPR005543">
    <property type="entry name" value="PASTA_dom"/>
</dbReference>
<gene>
    <name evidence="4" type="ORF">OJ962_33530</name>
</gene>
<dbReference type="Gene3D" id="3.30.10.20">
    <property type="match status" value="3"/>
</dbReference>
<keyword evidence="2" id="KW-1133">Transmembrane helix</keyword>
<reference evidence="4" key="1">
    <citation type="submission" date="2022-10" db="EMBL/GenBank/DDBJ databases">
        <title>The WGS of Solirubrobacter sp. CPCC 204708.</title>
        <authorList>
            <person name="Jiang Z."/>
        </authorList>
    </citation>
    <scope>NUCLEOTIDE SEQUENCE</scope>
    <source>
        <strain evidence="4">CPCC 204708</strain>
    </source>
</reference>
<dbReference type="Proteomes" id="UP001147700">
    <property type="component" value="Unassembled WGS sequence"/>
</dbReference>
<name>A0ABT4RV45_9ACTN</name>
<evidence type="ECO:0000259" key="3">
    <source>
        <dbReference type="PROSITE" id="PS51178"/>
    </source>
</evidence>